<dbReference type="Proteomes" id="UP001333110">
    <property type="component" value="Unassembled WGS sequence"/>
</dbReference>
<protein>
    <submittedName>
        <fullName evidence="1">Uncharacterized protein</fullName>
    </submittedName>
</protein>
<dbReference type="AlphaFoldDB" id="A0AAN7P073"/>
<reference evidence="1 2" key="1">
    <citation type="journal article" date="2023" name="J. Hered.">
        <title>Chromosome-level genome of the wood stork (Mycteria americana) provides insight into avian chromosome evolution.</title>
        <authorList>
            <person name="Flamio R. Jr."/>
            <person name="Ramstad K.M."/>
        </authorList>
    </citation>
    <scope>NUCLEOTIDE SEQUENCE [LARGE SCALE GENOMIC DNA]</scope>
    <source>
        <strain evidence="1">JAX WOST 10</strain>
    </source>
</reference>
<evidence type="ECO:0000313" key="1">
    <source>
        <dbReference type="EMBL" id="KAK4825022.1"/>
    </source>
</evidence>
<dbReference type="EMBL" id="JAUNZN010000003">
    <property type="protein sequence ID" value="KAK4825022.1"/>
    <property type="molecule type" value="Genomic_DNA"/>
</dbReference>
<evidence type="ECO:0000313" key="2">
    <source>
        <dbReference type="Proteomes" id="UP001333110"/>
    </source>
</evidence>
<gene>
    <name evidence="1" type="ORF">QYF61_023026</name>
</gene>
<sequence length="237" mass="26281">MARHGAARNSVVVWGMAWHGTAQHSTAQHSQAYHSAEGHSVAGHGVVWQGTAQHSKEWHSAEWHDMTGHSTVWKGRLPRPAQQKQEIAPGKELDSTEETVQEVGDLSEAVSHCFLWAREIGRSQAKWESVSNLGPKGLLRILLEGSFFLYLHAGEGTSRKAKHSIASWSREVIVPVCTALVWPHLKHCVQFCVLPSTYEGHQSLRGRATKMVKGVEGKTYEEWLRSLGLVSLEKAEG</sequence>
<accession>A0AAN7P073</accession>
<name>A0AAN7P073_MYCAM</name>
<comment type="caution">
    <text evidence="1">The sequence shown here is derived from an EMBL/GenBank/DDBJ whole genome shotgun (WGS) entry which is preliminary data.</text>
</comment>
<proteinExistence type="predicted"/>
<keyword evidence="2" id="KW-1185">Reference proteome</keyword>
<organism evidence="1 2">
    <name type="scientific">Mycteria americana</name>
    <name type="common">Wood stork</name>
    <dbReference type="NCBI Taxonomy" id="33587"/>
    <lineage>
        <taxon>Eukaryota</taxon>
        <taxon>Metazoa</taxon>
        <taxon>Chordata</taxon>
        <taxon>Craniata</taxon>
        <taxon>Vertebrata</taxon>
        <taxon>Euteleostomi</taxon>
        <taxon>Archelosauria</taxon>
        <taxon>Archosauria</taxon>
        <taxon>Dinosauria</taxon>
        <taxon>Saurischia</taxon>
        <taxon>Theropoda</taxon>
        <taxon>Coelurosauria</taxon>
        <taxon>Aves</taxon>
        <taxon>Neognathae</taxon>
        <taxon>Neoaves</taxon>
        <taxon>Aequornithes</taxon>
        <taxon>Ciconiiformes</taxon>
        <taxon>Ciconiidae</taxon>
        <taxon>Mycteria</taxon>
    </lineage>
</organism>